<name>A0A835C0K9_9POAL</name>
<feature type="domain" description="Peptidase A1" evidence="7">
    <location>
        <begin position="84"/>
        <end position="430"/>
    </location>
</feature>
<keyword evidence="2" id="KW-0645">Protease</keyword>
<evidence type="ECO:0000256" key="2">
    <source>
        <dbReference type="ARBA" id="ARBA00022670"/>
    </source>
</evidence>
<evidence type="ECO:0000256" key="5">
    <source>
        <dbReference type="ARBA" id="ARBA00023180"/>
    </source>
</evidence>
<dbReference type="Pfam" id="PF14541">
    <property type="entry name" value="TAXi_C"/>
    <property type="match status" value="1"/>
</dbReference>
<dbReference type="Pfam" id="PF14543">
    <property type="entry name" value="TAXi_N"/>
    <property type="match status" value="1"/>
</dbReference>
<evidence type="ECO:0000313" key="9">
    <source>
        <dbReference type="Proteomes" id="UP000636709"/>
    </source>
</evidence>
<keyword evidence="9" id="KW-1185">Reference proteome</keyword>
<gene>
    <name evidence="8" type="ORF">HU200_030280</name>
</gene>
<dbReference type="PROSITE" id="PS51767">
    <property type="entry name" value="PEPTIDASE_A1"/>
    <property type="match status" value="1"/>
</dbReference>
<dbReference type="InterPro" id="IPR032861">
    <property type="entry name" value="TAXi_N"/>
</dbReference>
<accession>A0A835C0K9</accession>
<reference evidence="8" key="1">
    <citation type="submission" date="2020-07" db="EMBL/GenBank/DDBJ databases">
        <title>Genome sequence and genetic diversity analysis of an under-domesticated orphan crop, white fonio (Digitaria exilis).</title>
        <authorList>
            <person name="Bennetzen J.L."/>
            <person name="Chen S."/>
            <person name="Ma X."/>
            <person name="Wang X."/>
            <person name="Yssel A.E.J."/>
            <person name="Chaluvadi S.R."/>
            <person name="Johnson M."/>
            <person name="Gangashetty P."/>
            <person name="Hamidou F."/>
            <person name="Sanogo M.D."/>
            <person name="Zwaenepoel A."/>
            <person name="Wallace J."/>
            <person name="Van De Peer Y."/>
            <person name="Van Deynze A."/>
        </authorList>
    </citation>
    <scope>NUCLEOTIDE SEQUENCE</scope>
    <source>
        <tissue evidence="8">Leaves</tissue>
    </source>
</reference>
<dbReference type="CDD" id="cd05476">
    <property type="entry name" value="pepsin_A_like_plant"/>
    <property type="match status" value="1"/>
</dbReference>
<keyword evidence="6" id="KW-0732">Signal</keyword>
<dbReference type="PANTHER" id="PTHR47967">
    <property type="entry name" value="OS07G0603500 PROTEIN-RELATED"/>
    <property type="match status" value="1"/>
</dbReference>
<dbReference type="AlphaFoldDB" id="A0A835C0K9"/>
<dbReference type="FunFam" id="2.40.70.10:FF:000077">
    <property type="entry name" value="Aspartic proteinase nepenthesin-2"/>
    <property type="match status" value="1"/>
</dbReference>
<feature type="signal peptide" evidence="6">
    <location>
        <begin position="1"/>
        <end position="23"/>
    </location>
</feature>
<evidence type="ECO:0000256" key="1">
    <source>
        <dbReference type="ARBA" id="ARBA00007447"/>
    </source>
</evidence>
<dbReference type="SUPFAM" id="SSF50630">
    <property type="entry name" value="Acid proteases"/>
    <property type="match status" value="1"/>
</dbReference>
<comment type="caution">
    <text evidence="8">The sequence shown here is derived from an EMBL/GenBank/DDBJ whole genome shotgun (WGS) entry which is preliminary data.</text>
</comment>
<dbReference type="OrthoDB" id="632849at2759"/>
<dbReference type="InterPro" id="IPR021109">
    <property type="entry name" value="Peptidase_aspartic_dom_sf"/>
</dbReference>
<dbReference type="EMBL" id="JACEFO010001760">
    <property type="protein sequence ID" value="KAF8707271.1"/>
    <property type="molecule type" value="Genomic_DNA"/>
</dbReference>
<keyword evidence="5" id="KW-0325">Glycoprotein</keyword>
<dbReference type="InterPro" id="IPR033121">
    <property type="entry name" value="PEPTIDASE_A1"/>
</dbReference>
<dbReference type="PANTHER" id="PTHR47967:SF57">
    <property type="entry name" value="PEPTIDASE A1 DOMAIN-CONTAINING PROTEIN"/>
    <property type="match status" value="1"/>
</dbReference>
<evidence type="ECO:0000256" key="3">
    <source>
        <dbReference type="ARBA" id="ARBA00022750"/>
    </source>
</evidence>
<evidence type="ECO:0000256" key="4">
    <source>
        <dbReference type="ARBA" id="ARBA00022801"/>
    </source>
</evidence>
<dbReference type="InterPro" id="IPR032799">
    <property type="entry name" value="TAXi_C"/>
</dbReference>
<dbReference type="Gene3D" id="2.40.70.10">
    <property type="entry name" value="Acid Proteases"/>
    <property type="match status" value="2"/>
</dbReference>
<sequence length="434" mass="47694">MESTVLLVLVLLALSHMVRPCNCAGPCSSAAYEFSGLSKDGAFHFPVFHRDHPCVDPSPPAVHAASVSDAGVVMGNDKIHKGKYFMGISLGTPTVFNLVTIDTGSTLSWVNSESCQMSCHDQAAEAGPKLDPRRSATYRQTGCSDEACVDVHQDNGIPYGCIDETGTCLYSVRYGSQCSAGKLGRDRLALGDNFTVVDDFTFGCSVDDMFYGLEAGVIGFGNKSYSFFNQMVRQTSYSAFAYCFPSDHTAEGFMIIGPYPQRLELVTPLIRGYGRRCYVYSLLLLDMAVDGKRLQVDPTIDPRQILVVDSGTDDTFMSSPVFYALAEAVASAMLNRGYYREYGRDETACFRPASGEPVNWRGLPAVEMQFLRATLRLPPENVFHQQSAGRICLAFQPDTSGVRDVRILGNRALRSFRVVYDLQKMTFGFQARAC</sequence>
<evidence type="ECO:0000259" key="7">
    <source>
        <dbReference type="PROSITE" id="PS51767"/>
    </source>
</evidence>
<evidence type="ECO:0000256" key="6">
    <source>
        <dbReference type="SAM" id="SignalP"/>
    </source>
</evidence>
<proteinExistence type="inferred from homology"/>
<keyword evidence="3" id="KW-0064">Aspartyl protease</keyword>
<dbReference type="Proteomes" id="UP000636709">
    <property type="component" value="Unassembled WGS sequence"/>
</dbReference>
<protein>
    <recommendedName>
        <fullName evidence="7">Peptidase A1 domain-containing protein</fullName>
    </recommendedName>
</protein>
<evidence type="ECO:0000313" key="8">
    <source>
        <dbReference type="EMBL" id="KAF8707271.1"/>
    </source>
</evidence>
<dbReference type="GO" id="GO:0004190">
    <property type="term" value="F:aspartic-type endopeptidase activity"/>
    <property type="evidence" value="ECO:0007669"/>
    <property type="project" value="UniProtKB-KW"/>
</dbReference>
<keyword evidence="4" id="KW-0378">Hydrolase</keyword>
<dbReference type="InterPro" id="IPR051708">
    <property type="entry name" value="Plant_Aspart_Prot_A1"/>
</dbReference>
<organism evidence="8 9">
    <name type="scientific">Digitaria exilis</name>
    <dbReference type="NCBI Taxonomy" id="1010633"/>
    <lineage>
        <taxon>Eukaryota</taxon>
        <taxon>Viridiplantae</taxon>
        <taxon>Streptophyta</taxon>
        <taxon>Embryophyta</taxon>
        <taxon>Tracheophyta</taxon>
        <taxon>Spermatophyta</taxon>
        <taxon>Magnoliopsida</taxon>
        <taxon>Liliopsida</taxon>
        <taxon>Poales</taxon>
        <taxon>Poaceae</taxon>
        <taxon>PACMAD clade</taxon>
        <taxon>Panicoideae</taxon>
        <taxon>Panicodae</taxon>
        <taxon>Paniceae</taxon>
        <taxon>Anthephorinae</taxon>
        <taxon>Digitaria</taxon>
    </lineage>
</organism>
<dbReference type="GO" id="GO:0006508">
    <property type="term" value="P:proteolysis"/>
    <property type="evidence" value="ECO:0007669"/>
    <property type="project" value="UniProtKB-KW"/>
</dbReference>
<comment type="similarity">
    <text evidence="1">Belongs to the peptidase A1 family.</text>
</comment>
<feature type="chain" id="PRO_5032611061" description="Peptidase A1 domain-containing protein" evidence="6">
    <location>
        <begin position="24"/>
        <end position="434"/>
    </location>
</feature>
<dbReference type="InterPro" id="IPR034161">
    <property type="entry name" value="Pepsin-like_plant"/>
</dbReference>